<gene>
    <name evidence="2" type="ORF">GCM10022254_38820</name>
</gene>
<feature type="compositionally biased region" description="Basic residues" evidence="1">
    <location>
        <begin position="69"/>
        <end position="80"/>
    </location>
</feature>
<protein>
    <submittedName>
        <fullName evidence="2">Uncharacterized protein</fullName>
    </submittedName>
</protein>
<reference evidence="3" key="1">
    <citation type="journal article" date="2019" name="Int. J. Syst. Evol. Microbiol.">
        <title>The Global Catalogue of Microorganisms (GCM) 10K type strain sequencing project: providing services to taxonomists for standard genome sequencing and annotation.</title>
        <authorList>
            <consortium name="The Broad Institute Genomics Platform"/>
            <consortium name="The Broad Institute Genome Sequencing Center for Infectious Disease"/>
            <person name="Wu L."/>
            <person name="Ma J."/>
        </authorList>
    </citation>
    <scope>NUCLEOTIDE SEQUENCE [LARGE SCALE GENOMIC DNA]</scope>
    <source>
        <strain evidence="3">JCM 17440</strain>
    </source>
</reference>
<dbReference type="EMBL" id="BAABAS010000007">
    <property type="protein sequence ID" value="GAA4234283.1"/>
    <property type="molecule type" value="Genomic_DNA"/>
</dbReference>
<accession>A0ABP8C5Z0</accession>
<evidence type="ECO:0000313" key="3">
    <source>
        <dbReference type="Proteomes" id="UP001501710"/>
    </source>
</evidence>
<sequence length="157" mass="17526">MPPERPLLTQHPRRRDGQVHGERSGQIPVGEPTHTVSPEQTSHYFTPNTKKDRHPARSNLVGTNPSTRPHPRTTQKRLRRAASLSWPPTLGRNHNPPHGQCTHTTYAPCPNNTPPYEQAPTHNHVTNTPPRPQDPTTIARRAAQRDDAGDRSDAAEP</sequence>
<feature type="region of interest" description="Disordered" evidence="1">
    <location>
        <begin position="1"/>
        <end position="157"/>
    </location>
</feature>
<feature type="compositionally biased region" description="Basic and acidic residues" evidence="1">
    <location>
        <begin position="143"/>
        <end position="157"/>
    </location>
</feature>
<keyword evidence="3" id="KW-1185">Reference proteome</keyword>
<proteinExistence type="predicted"/>
<feature type="compositionally biased region" description="Polar residues" evidence="1">
    <location>
        <begin position="34"/>
        <end position="48"/>
    </location>
</feature>
<name>A0ABP8C5Z0_9ACTN</name>
<comment type="caution">
    <text evidence="2">The sequence shown here is derived from an EMBL/GenBank/DDBJ whole genome shotgun (WGS) entry which is preliminary data.</text>
</comment>
<evidence type="ECO:0000313" key="2">
    <source>
        <dbReference type="EMBL" id="GAA4234283.1"/>
    </source>
</evidence>
<dbReference type="Proteomes" id="UP001501710">
    <property type="component" value="Unassembled WGS sequence"/>
</dbReference>
<organism evidence="2 3">
    <name type="scientific">Actinomadura meridiana</name>
    <dbReference type="NCBI Taxonomy" id="559626"/>
    <lineage>
        <taxon>Bacteria</taxon>
        <taxon>Bacillati</taxon>
        <taxon>Actinomycetota</taxon>
        <taxon>Actinomycetes</taxon>
        <taxon>Streptosporangiales</taxon>
        <taxon>Thermomonosporaceae</taxon>
        <taxon>Actinomadura</taxon>
    </lineage>
</organism>
<evidence type="ECO:0000256" key="1">
    <source>
        <dbReference type="SAM" id="MobiDB-lite"/>
    </source>
</evidence>